<reference evidence="10 11" key="1">
    <citation type="submission" date="2015-10" db="EMBL/GenBank/DDBJ databases">
        <title>Candidatus Desulfofervidus auxilii, a hydrogenotrophic sulfate-reducing bacterium involved in the thermophilic anaerobic oxidation of methane.</title>
        <authorList>
            <person name="Krukenberg V."/>
            <person name="Richter M."/>
            <person name="Wegener G."/>
        </authorList>
    </citation>
    <scope>NUCLEOTIDE SEQUENCE [LARGE SCALE GENOMIC DNA]</scope>
    <source>
        <strain evidence="10 11">HS1</strain>
    </source>
</reference>
<keyword evidence="5" id="KW-0328">Glycosyltransferase</keyword>
<name>A0A7U4QLX1_DESA2</name>
<evidence type="ECO:0000313" key="10">
    <source>
        <dbReference type="EMBL" id="AMM41760.1"/>
    </source>
</evidence>
<dbReference type="Gene3D" id="3.30.70.1020">
    <property type="entry name" value="Trehalose-6-phosphate phosphatase related protein, domain 2"/>
    <property type="match status" value="1"/>
</dbReference>
<evidence type="ECO:0000313" key="11">
    <source>
        <dbReference type="Proteomes" id="UP000070560"/>
    </source>
</evidence>
<comment type="similarity">
    <text evidence="2">In the C-terminal section; belongs to the trehalose phosphatase family.</text>
</comment>
<dbReference type="UniPathway" id="UPA00299"/>
<dbReference type="EMBL" id="CP013015">
    <property type="protein sequence ID" value="AMM41760.1"/>
    <property type="molecule type" value="Genomic_DNA"/>
</dbReference>
<keyword evidence="6" id="KW-0808">Transferase</keyword>
<dbReference type="NCBIfam" id="TIGR00685">
    <property type="entry name" value="T6PP"/>
    <property type="match status" value="1"/>
</dbReference>
<comment type="pathway">
    <text evidence="1">Glycan biosynthesis; trehalose biosynthesis.</text>
</comment>
<dbReference type="KEGG" id="daw:HS1_001968"/>
<evidence type="ECO:0000256" key="4">
    <source>
        <dbReference type="ARBA" id="ARBA00011881"/>
    </source>
</evidence>
<dbReference type="GO" id="GO:0003825">
    <property type="term" value="F:alpha,alpha-trehalose-phosphate synthase (UDP-forming) activity"/>
    <property type="evidence" value="ECO:0007669"/>
    <property type="project" value="UniProtKB-UniRule"/>
</dbReference>
<dbReference type="Gene3D" id="3.40.50.2000">
    <property type="entry name" value="Glycogen Phosphorylase B"/>
    <property type="match status" value="2"/>
</dbReference>
<dbReference type="InterPro" id="IPR001830">
    <property type="entry name" value="Glyco_trans_20"/>
</dbReference>
<dbReference type="Proteomes" id="UP000070560">
    <property type="component" value="Chromosome"/>
</dbReference>
<dbReference type="CDD" id="cd01627">
    <property type="entry name" value="HAD_TPP"/>
    <property type="match status" value="1"/>
</dbReference>
<dbReference type="CDD" id="cd03788">
    <property type="entry name" value="GT20_TPS"/>
    <property type="match status" value="1"/>
</dbReference>
<dbReference type="Gene3D" id="3.40.50.1000">
    <property type="entry name" value="HAD superfamily/HAD-like"/>
    <property type="match status" value="1"/>
</dbReference>
<evidence type="ECO:0000256" key="3">
    <source>
        <dbReference type="ARBA" id="ARBA00008799"/>
    </source>
</evidence>
<dbReference type="GO" id="GO:0004805">
    <property type="term" value="F:trehalose-phosphatase activity"/>
    <property type="evidence" value="ECO:0007669"/>
    <property type="project" value="TreeGrafter"/>
</dbReference>
<proteinExistence type="inferred from homology"/>
<dbReference type="EC" id="2.4.1.15" evidence="8"/>
<comment type="catalytic activity">
    <reaction evidence="7">
        <text>D-glucose 6-phosphate + UDP-alpha-D-glucose = alpha,alpha-trehalose 6-phosphate + UDP + H(+)</text>
        <dbReference type="Rhea" id="RHEA:18889"/>
        <dbReference type="ChEBI" id="CHEBI:15378"/>
        <dbReference type="ChEBI" id="CHEBI:58223"/>
        <dbReference type="ChEBI" id="CHEBI:58429"/>
        <dbReference type="ChEBI" id="CHEBI:58885"/>
        <dbReference type="ChEBI" id="CHEBI:61548"/>
        <dbReference type="EC" id="2.4.1.15"/>
    </reaction>
</comment>
<dbReference type="InterPro" id="IPR012766">
    <property type="entry name" value="Trehalose_OtsA"/>
</dbReference>
<dbReference type="NCBIfam" id="NF011071">
    <property type="entry name" value="PRK14501.1"/>
    <property type="match status" value="1"/>
</dbReference>
<dbReference type="PANTHER" id="PTHR10788">
    <property type="entry name" value="TREHALOSE-6-PHOSPHATE SYNTHASE"/>
    <property type="match status" value="1"/>
</dbReference>
<keyword evidence="11" id="KW-1185">Reference proteome</keyword>
<comment type="subunit">
    <text evidence="4">Homotetramer.</text>
</comment>
<dbReference type="SUPFAM" id="SSF53756">
    <property type="entry name" value="UDP-Glycosyltransferase/glycogen phosphorylase"/>
    <property type="match status" value="1"/>
</dbReference>
<dbReference type="SUPFAM" id="SSF56784">
    <property type="entry name" value="HAD-like"/>
    <property type="match status" value="1"/>
</dbReference>
<dbReference type="Pfam" id="PF00982">
    <property type="entry name" value="Glyco_transf_20"/>
    <property type="match status" value="1"/>
</dbReference>
<feature type="coiled-coil region" evidence="9">
    <location>
        <begin position="458"/>
        <end position="486"/>
    </location>
</feature>
<dbReference type="InterPro" id="IPR023214">
    <property type="entry name" value="HAD_sf"/>
</dbReference>
<sequence>MPVLSCHRAGLPDGRQVGFYPKINRGFWVFLSLFIKYDNLKDVNKLVFVSNRLPFTIVKRKGSFHLQPSAGGLATGLSSFYKAYQAIWVGWSGVAKEKIKGSEREKFEKRLKAENCYPVFLSQSDIENFYHGFCNKTIWPLFHYFPLYTVHSKRLWEAYKRVNEIFCDEVAKVAQEDDIIWIHDYHLMLLPQFLRDRFPEATIAFFLHIPFPSFEIFRLLPWRREILRGLLGADLIGFHTYDYVRHFLESASSLIGCEHSFGHITAENRVIRVDAFPMGIDYQRFARAAKNPKVKQEIQRIRHIVKTRNMVLSVDRLDYTKGIPQRLEAFDLFLEKNPKYKEKITLVLVAVPSRTNVEQYKLLKAELDELVGKINGKHGTIGWIPVWYLYRCLSFTSLVALYNIADVALITPLRDGMNLIAKEFIASKMDDRGVLILSEMAGAAKELGEAIIINPNNKERIVNALKEALEMKEEEQIERNKIMRRRLQRYNVVRWANDFMDRLSYVKKIQQELLVRKFTPVIKENLIRDYLKADKRLILLDYDGTLISFAEKPERASPDAQILKTLEMLTKIPGNKVVIISGRDKETLEKWFGHLKLGLIAEHGVWVREKEWEMLEPLRNDWKEEIRPILELYVDRTPGSFIEEKEFSLVWHYRKADPELAQLRARELRDALLHITGNFNLGVLEGNKVMEVKNAGINKGKAALKWVSKEKWDFILAIGDDWTDEDVFSILPPWAYSIKVGLSPSKARFNIGSLYEVRSLLKTLGEKEISHEQ</sequence>
<evidence type="ECO:0000256" key="6">
    <source>
        <dbReference type="ARBA" id="ARBA00022679"/>
    </source>
</evidence>
<evidence type="ECO:0000256" key="7">
    <source>
        <dbReference type="ARBA" id="ARBA00048039"/>
    </source>
</evidence>
<dbReference type="InterPro" id="IPR036412">
    <property type="entry name" value="HAD-like_sf"/>
</dbReference>
<dbReference type="NCBIfam" id="TIGR02400">
    <property type="entry name" value="trehalose_OtsA"/>
    <property type="match status" value="1"/>
</dbReference>
<dbReference type="PANTHER" id="PTHR10788:SF106">
    <property type="entry name" value="BCDNA.GH08860"/>
    <property type="match status" value="1"/>
</dbReference>
<comment type="similarity">
    <text evidence="3">Belongs to the glycosyltransferase 20 family.</text>
</comment>
<evidence type="ECO:0000256" key="8">
    <source>
        <dbReference type="NCBIfam" id="TIGR02400"/>
    </source>
</evidence>
<evidence type="ECO:0000256" key="9">
    <source>
        <dbReference type="SAM" id="Coils"/>
    </source>
</evidence>
<dbReference type="GO" id="GO:0005829">
    <property type="term" value="C:cytosol"/>
    <property type="evidence" value="ECO:0007669"/>
    <property type="project" value="TreeGrafter"/>
</dbReference>
<evidence type="ECO:0000256" key="2">
    <source>
        <dbReference type="ARBA" id="ARBA00006330"/>
    </source>
</evidence>
<dbReference type="AlphaFoldDB" id="A0A7U4QLX1"/>
<accession>A0A7U4QLX1</accession>
<evidence type="ECO:0000256" key="1">
    <source>
        <dbReference type="ARBA" id="ARBA00005199"/>
    </source>
</evidence>
<dbReference type="InterPro" id="IPR003337">
    <property type="entry name" value="Trehalose_PPase"/>
</dbReference>
<dbReference type="NCBIfam" id="TIGR01484">
    <property type="entry name" value="HAD-SF-IIB"/>
    <property type="match status" value="1"/>
</dbReference>
<dbReference type="InterPro" id="IPR006379">
    <property type="entry name" value="HAD-SF_hydro_IIB"/>
</dbReference>
<organism evidence="10 11">
    <name type="scientific">Desulfofervidus auxilii</name>
    <dbReference type="NCBI Taxonomy" id="1621989"/>
    <lineage>
        <taxon>Bacteria</taxon>
        <taxon>Pseudomonadati</taxon>
        <taxon>Thermodesulfobacteriota</taxon>
        <taxon>Candidatus Desulfofervidia</taxon>
        <taxon>Candidatus Desulfofervidales</taxon>
        <taxon>Candidatus Desulfofervidaceae</taxon>
        <taxon>Candidatus Desulfofervidus</taxon>
    </lineage>
</organism>
<keyword evidence="9" id="KW-0175">Coiled coil</keyword>
<evidence type="ECO:0000256" key="5">
    <source>
        <dbReference type="ARBA" id="ARBA00022676"/>
    </source>
</evidence>
<gene>
    <name evidence="10" type="ORF">HS1_001968</name>
</gene>
<dbReference type="GO" id="GO:0005992">
    <property type="term" value="P:trehalose biosynthetic process"/>
    <property type="evidence" value="ECO:0007669"/>
    <property type="project" value="UniProtKB-UniRule"/>
</dbReference>
<protein>
    <recommendedName>
        <fullName evidence="8">Alpha,alpha-trehalose-phosphate synthase</fullName>
        <ecNumber evidence="8">2.4.1.15</ecNumber>
    </recommendedName>
</protein>
<dbReference type="Pfam" id="PF02358">
    <property type="entry name" value="Trehalose_PPase"/>
    <property type="match status" value="1"/>
</dbReference>